<dbReference type="Proteomes" id="UP001597120">
    <property type="component" value="Unassembled WGS sequence"/>
</dbReference>
<keyword evidence="2" id="KW-1185">Reference proteome</keyword>
<organism evidence="1 2">
    <name type="scientific">Paenibacillus residui</name>
    <dbReference type="NCBI Taxonomy" id="629724"/>
    <lineage>
        <taxon>Bacteria</taxon>
        <taxon>Bacillati</taxon>
        <taxon>Bacillota</taxon>
        <taxon>Bacilli</taxon>
        <taxon>Bacillales</taxon>
        <taxon>Paenibacillaceae</taxon>
        <taxon>Paenibacillus</taxon>
    </lineage>
</organism>
<dbReference type="EMBL" id="JBHTIU010000070">
    <property type="protein sequence ID" value="MFD0871033.1"/>
    <property type="molecule type" value="Genomic_DNA"/>
</dbReference>
<reference evidence="2" key="1">
    <citation type="journal article" date="2019" name="Int. J. Syst. Evol. Microbiol.">
        <title>The Global Catalogue of Microorganisms (GCM) 10K type strain sequencing project: providing services to taxonomists for standard genome sequencing and annotation.</title>
        <authorList>
            <consortium name="The Broad Institute Genomics Platform"/>
            <consortium name="The Broad Institute Genome Sequencing Center for Infectious Disease"/>
            <person name="Wu L."/>
            <person name="Ma J."/>
        </authorList>
    </citation>
    <scope>NUCLEOTIDE SEQUENCE [LARGE SCALE GENOMIC DNA]</scope>
    <source>
        <strain evidence="2">CCUG 57263</strain>
    </source>
</reference>
<protein>
    <submittedName>
        <fullName evidence="1">Uncharacterized protein</fullName>
    </submittedName>
</protein>
<gene>
    <name evidence="1" type="ORF">ACFQ03_17985</name>
</gene>
<evidence type="ECO:0000313" key="1">
    <source>
        <dbReference type="EMBL" id="MFD0871033.1"/>
    </source>
</evidence>
<comment type="caution">
    <text evidence="1">The sequence shown here is derived from an EMBL/GenBank/DDBJ whole genome shotgun (WGS) entry which is preliminary data.</text>
</comment>
<evidence type="ECO:0000313" key="2">
    <source>
        <dbReference type="Proteomes" id="UP001597120"/>
    </source>
</evidence>
<dbReference type="RefSeq" id="WP_379289905.1">
    <property type="nucleotide sequence ID" value="NZ_JBHTIU010000070.1"/>
</dbReference>
<name>A0ABW3DCV1_9BACL</name>
<accession>A0ABW3DCV1</accession>
<sequence>MMTDIGRRRKIRSIIKQYPEVTDSEITFLIQVIKEKKVHLIVNRNNPIFVKDQTKYRAMMDQLRRIENRLLSGEAGEGEAIAEVKEFFLK</sequence>
<proteinExistence type="predicted"/>